<gene>
    <name evidence="1" type="ORF">CCMSSC00406_0003329</name>
</gene>
<accession>A0ACB7J871</accession>
<reference evidence="1 2" key="1">
    <citation type="journal article" date="2021" name="Appl. Environ. Microbiol.">
        <title>Genetic linkage and physical mapping for an oyster mushroom Pleurotus cornucopiae and QTL analysis for the trait cap color.</title>
        <authorList>
            <person name="Zhang Y."/>
            <person name="Gao W."/>
            <person name="Sonnenberg A."/>
            <person name="Chen Q."/>
            <person name="Zhang J."/>
            <person name="Huang C."/>
        </authorList>
    </citation>
    <scope>NUCLEOTIDE SEQUENCE [LARGE SCALE GENOMIC DNA]</scope>
    <source>
        <strain evidence="1">CCMSSC00406</strain>
    </source>
</reference>
<dbReference type="EMBL" id="WQMT02000002">
    <property type="protein sequence ID" value="KAG9226450.1"/>
    <property type="molecule type" value="Genomic_DNA"/>
</dbReference>
<proteinExistence type="predicted"/>
<evidence type="ECO:0000313" key="2">
    <source>
        <dbReference type="Proteomes" id="UP000824881"/>
    </source>
</evidence>
<comment type="caution">
    <text evidence="1">The sequence shown here is derived from an EMBL/GenBank/DDBJ whole genome shotgun (WGS) entry which is preliminary data.</text>
</comment>
<name>A0ACB7J871_PLECO</name>
<keyword evidence="2" id="KW-1185">Reference proteome</keyword>
<dbReference type="Proteomes" id="UP000824881">
    <property type="component" value="Unassembled WGS sequence"/>
</dbReference>
<organism evidence="1 2">
    <name type="scientific">Pleurotus cornucopiae</name>
    <name type="common">Cornucopia mushroom</name>
    <dbReference type="NCBI Taxonomy" id="5321"/>
    <lineage>
        <taxon>Eukaryota</taxon>
        <taxon>Fungi</taxon>
        <taxon>Dikarya</taxon>
        <taxon>Basidiomycota</taxon>
        <taxon>Agaricomycotina</taxon>
        <taxon>Agaricomycetes</taxon>
        <taxon>Agaricomycetidae</taxon>
        <taxon>Agaricales</taxon>
        <taxon>Pleurotineae</taxon>
        <taxon>Pleurotaceae</taxon>
        <taxon>Pleurotus</taxon>
    </lineage>
</organism>
<protein>
    <submittedName>
        <fullName evidence="1">Uncharacterized protein</fullName>
    </submittedName>
</protein>
<sequence>MAHTTVQRGFHFLCKNSAQKLRFGAPTRYFSQTRQYGGMSLDGFTESQIQVREAIGSICSKYPDEYWAQKDMEGSYPSDLHRDLAAGVCMPEKYGGSNLGISEATVMLQTIAESGAGIAGAQSIHANVYAMQPVWTFATEDQRNRWLPPIISGSQRACFGVTEPNTGLDTLKLQTRATRQGDKYMINGKKIWISSAQVAQKMVLLARTAPLDQLDNPSKGLSLFFADIKEEDGVTPKRGIDLQRIAKMGGRAIDANQVFFDDFEIPVADRIGAEGEGFKQILHGMNAERCLLAGEALGIGLAALRRAARYASERAVFGRPIGQNQAIQHPLAQSWIDLEAAKLLTYSAAKAYDDHAAGKGSSNTDVGAKCNAAKYFAAEVAFKACERAVMTHGGMGYSADFHVERYMREVFVPRIAPVSREMILNFISQKVLGLPKSY</sequence>
<evidence type="ECO:0000313" key="1">
    <source>
        <dbReference type="EMBL" id="KAG9226450.1"/>
    </source>
</evidence>